<dbReference type="EMBL" id="JBBNAG010000003">
    <property type="protein sequence ID" value="KAK9148490.1"/>
    <property type="molecule type" value="Genomic_DNA"/>
</dbReference>
<organism evidence="2 3">
    <name type="scientific">Stephania cephalantha</name>
    <dbReference type="NCBI Taxonomy" id="152367"/>
    <lineage>
        <taxon>Eukaryota</taxon>
        <taxon>Viridiplantae</taxon>
        <taxon>Streptophyta</taxon>
        <taxon>Embryophyta</taxon>
        <taxon>Tracheophyta</taxon>
        <taxon>Spermatophyta</taxon>
        <taxon>Magnoliopsida</taxon>
        <taxon>Ranunculales</taxon>
        <taxon>Menispermaceae</taxon>
        <taxon>Menispermoideae</taxon>
        <taxon>Cissampelideae</taxon>
        <taxon>Stephania</taxon>
    </lineage>
</organism>
<gene>
    <name evidence="2" type="ORF">Scep_007247</name>
</gene>
<evidence type="ECO:0000313" key="2">
    <source>
        <dbReference type="EMBL" id="KAK9148490.1"/>
    </source>
</evidence>
<proteinExistence type="predicted"/>
<feature type="region of interest" description="Disordered" evidence="1">
    <location>
        <begin position="1"/>
        <end position="47"/>
    </location>
</feature>
<sequence length="230" mass="25401">MPLAASPPTSRLSQLRLQPHASRGSGSGSDLTPHAAPPPASRGPARPREIHLTPLALTLTLSRTASPRSLTDHSWLLSRRPSFTGVIDKLLAPCKHQAHKVEDLSLLAPWFYMYHMSKLLCNMVERVATDGGNKMYNANTNAEEMQSSFHLIKKMKWGIEDNFGSGTINIGMECDDCIGLNDEFNMDIYSCEYVGVADENQEKKIDNDDIPEVQVGDKESGNVRLFTMAS</sequence>
<evidence type="ECO:0000256" key="1">
    <source>
        <dbReference type="SAM" id="MobiDB-lite"/>
    </source>
</evidence>
<keyword evidence="3" id="KW-1185">Reference proteome</keyword>
<comment type="caution">
    <text evidence="2">The sequence shown here is derived from an EMBL/GenBank/DDBJ whole genome shotgun (WGS) entry which is preliminary data.</text>
</comment>
<feature type="compositionally biased region" description="Polar residues" evidence="1">
    <location>
        <begin position="7"/>
        <end position="16"/>
    </location>
</feature>
<reference evidence="2 3" key="1">
    <citation type="submission" date="2024-01" db="EMBL/GenBank/DDBJ databases">
        <title>Genome assemblies of Stephania.</title>
        <authorList>
            <person name="Yang L."/>
        </authorList>
    </citation>
    <scope>NUCLEOTIDE SEQUENCE [LARGE SCALE GENOMIC DNA]</scope>
    <source>
        <strain evidence="2">JXDWG</strain>
        <tissue evidence="2">Leaf</tissue>
    </source>
</reference>
<dbReference type="AlphaFoldDB" id="A0AAP0KAS0"/>
<evidence type="ECO:0000313" key="3">
    <source>
        <dbReference type="Proteomes" id="UP001419268"/>
    </source>
</evidence>
<protein>
    <submittedName>
        <fullName evidence="2">Uncharacterized protein</fullName>
    </submittedName>
</protein>
<dbReference type="Proteomes" id="UP001419268">
    <property type="component" value="Unassembled WGS sequence"/>
</dbReference>
<accession>A0AAP0KAS0</accession>
<name>A0AAP0KAS0_9MAGN</name>